<comment type="caution">
    <text evidence="1">The sequence shown here is derived from an EMBL/GenBank/DDBJ whole genome shotgun (WGS) entry which is preliminary data.</text>
</comment>
<dbReference type="EMBL" id="JAYMYQ010000001">
    <property type="protein sequence ID" value="KAK7360602.1"/>
    <property type="molecule type" value="Genomic_DNA"/>
</dbReference>
<organism evidence="1 2">
    <name type="scientific">Canavalia gladiata</name>
    <name type="common">Sword bean</name>
    <name type="synonym">Dolichos gladiatus</name>
    <dbReference type="NCBI Taxonomy" id="3824"/>
    <lineage>
        <taxon>Eukaryota</taxon>
        <taxon>Viridiplantae</taxon>
        <taxon>Streptophyta</taxon>
        <taxon>Embryophyta</taxon>
        <taxon>Tracheophyta</taxon>
        <taxon>Spermatophyta</taxon>
        <taxon>Magnoliopsida</taxon>
        <taxon>eudicotyledons</taxon>
        <taxon>Gunneridae</taxon>
        <taxon>Pentapetalae</taxon>
        <taxon>rosids</taxon>
        <taxon>fabids</taxon>
        <taxon>Fabales</taxon>
        <taxon>Fabaceae</taxon>
        <taxon>Papilionoideae</taxon>
        <taxon>50 kb inversion clade</taxon>
        <taxon>NPAAA clade</taxon>
        <taxon>indigoferoid/millettioid clade</taxon>
        <taxon>Phaseoleae</taxon>
        <taxon>Canavalia</taxon>
    </lineage>
</organism>
<keyword evidence="2" id="KW-1185">Reference proteome</keyword>
<dbReference type="AlphaFoldDB" id="A0AAN9R630"/>
<accession>A0AAN9R630</accession>
<sequence length="253" mass="28348">MNHTTHHKWAHDLAFTLCTKLGRFAISSSSKREKIGLKDWSKDRPCLGLEASPLVEDKLLLHHHEQARIRMCISHARLSRSLRSSPQGRTAATNKIMARMLSIRGRLYITLKSNFPGAISNKDLKKHRHSNIFEHSSGISTDDNKPLNCCQCHAWLQLALHECMKQNPARVSRGSMLSSILNERKPNGQRATAYHFSALNVQSICDQGAEADPRLHRAVAIEHPKDADLSTGVVLAKVVPFIVKVIPYDSATR</sequence>
<evidence type="ECO:0000313" key="1">
    <source>
        <dbReference type="EMBL" id="KAK7360602.1"/>
    </source>
</evidence>
<protein>
    <submittedName>
        <fullName evidence="1">Uncharacterized protein</fullName>
    </submittedName>
</protein>
<reference evidence="1 2" key="1">
    <citation type="submission" date="2024-01" db="EMBL/GenBank/DDBJ databases">
        <title>The genomes of 5 underutilized Papilionoideae crops provide insights into root nodulation and disease resistanc.</title>
        <authorList>
            <person name="Jiang F."/>
        </authorList>
    </citation>
    <scope>NUCLEOTIDE SEQUENCE [LARGE SCALE GENOMIC DNA]</scope>
    <source>
        <strain evidence="1">LVBAO_FW01</strain>
        <tissue evidence="1">Leaves</tissue>
    </source>
</reference>
<dbReference type="Proteomes" id="UP001367508">
    <property type="component" value="Unassembled WGS sequence"/>
</dbReference>
<name>A0AAN9R630_CANGL</name>
<evidence type="ECO:0000313" key="2">
    <source>
        <dbReference type="Proteomes" id="UP001367508"/>
    </source>
</evidence>
<gene>
    <name evidence="1" type="ORF">VNO77_02609</name>
</gene>
<proteinExistence type="predicted"/>